<comment type="caution">
    <text evidence="1">The sequence shown here is derived from an EMBL/GenBank/DDBJ whole genome shotgun (WGS) entry which is preliminary data.</text>
</comment>
<sequence>FSWIPIQGKLLDKGLVRHRTAELSLCIGCFYTERLSLLVLEEAMVDNVLGHSWLAQHHPDLNWTTGEVLRWSKRCHEQCLVDPPALTPTCLALSICSTSIKSPASQDHFQIPQEYWAFQDVFNK</sequence>
<dbReference type="EMBL" id="JAMKFB020000020">
    <property type="protein sequence ID" value="KAL0163789.1"/>
    <property type="molecule type" value="Genomic_DNA"/>
</dbReference>
<organism evidence="1 2">
    <name type="scientific">Cirrhinus mrigala</name>
    <name type="common">Mrigala</name>
    <dbReference type="NCBI Taxonomy" id="683832"/>
    <lineage>
        <taxon>Eukaryota</taxon>
        <taxon>Metazoa</taxon>
        <taxon>Chordata</taxon>
        <taxon>Craniata</taxon>
        <taxon>Vertebrata</taxon>
        <taxon>Euteleostomi</taxon>
        <taxon>Actinopterygii</taxon>
        <taxon>Neopterygii</taxon>
        <taxon>Teleostei</taxon>
        <taxon>Ostariophysi</taxon>
        <taxon>Cypriniformes</taxon>
        <taxon>Cyprinidae</taxon>
        <taxon>Labeoninae</taxon>
        <taxon>Labeonini</taxon>
        <taxon>Cirrhinus</taxon>
    </lineage>
</organism>
<feature type="non-terminal residue" evidence="1">
    <location>
        <position position="124"/>
    </location>
</feature>
<gene>
    <name evidence="1" type="ORF">M9458_039542</name>
</gene>
<reference evidence="1 2" key="1">
    <citation type="submission" date="2024-05" db="EMBL/GenBank/DDBJ databases">
        <title>Genome sequencing and assembly of Indian major carp, Cirrhinus mrigala (Hamilton, 1822).</title>
        <authorList>
            <person name="Mohindra V."/>
            <person name="Chowdhury L.M."/>
            <person name="Lal K."/>
            <person name="Jena J.K."/>
        </authorList>
    </citation>
    <scope>NUCLEOTIDE SEQUENCE [LARGE SCALE GENOMIC DNA]</scope>
    <source>
        <strain evidence="1">CM1030</strain>
        <tissue evidence="1">Blood</tissue>
    </source>
</reference>
<feature type="non-terminal residue" evidence="1">
    <location>
        <position position="1"/>
    </location>
</feature>
<proteinExistence type="predicted"/>
<dbReference type="Proteomes" id="UP001529510">
    <property type="component" value="Unassembled WGS sequence"/>
</dbReference>
<evidence type="ECO:0000313" key="1">
    <source>
        <dbReference type="EMBL" id="KAL0163789.1"/>
    </source>
</evidence>
<dbReference type="AlphaFoldDB" id="A0ABD0NPB2"/>
<name>A0ABD0NPB2_CIRMR</name>
<keyword evidence="2" id="KW-1185">Reference proteome</keyword>
<evidence type="ECO:0000313" key="2">
    <source>
        <dbReference type="Proteomes" id="UP001529510"/>
    </source>
</evidence>
<protein>
    <submittedName>
        <fullName evidence="1">Uncharacterized protein</fullName>
    </submittedName>
</protein>
<accession>A0ABD0NPB2</accession>